<dbReference type="InterPro" id="IPR020613">
    <property type="entry name" value="Thiolase_CS"/>
</dbReference>
<dbReference type="PANTHER" id="PTHR43853:SF8">
    <property type="entry name" value="3-KETOACYL-COA THIOLASE, PEROXISOMAL"/>
    <property type="match status" value="1"/>
</dbReference>
<dbReference type="InterPro" id="IPR002155">
    <property type="entry name" value="Thiolase"/>
</dbReference>
<dbReference type="InterPro" id="IPR020617">
    <property type="entry name" value="Thiolase_C"/>
</dbReference>
<evidence type="ECO:0000256" key="9">
    <source>
        <dbReference type="RuleBase" id="RU003557"/>
    </source>
</evidence>
<keyword evidence="6" id="KW-0443">Lipid metabolism</keyword>
<evidence type="ECO:0000256" key="2">
    <source>
        <dbReference type="ARBA" id="ARBA00010982"/>
    </source>
</evidence>
<keyword evidence="4" id="KW-0276">Fatty acid metabolism</keyword>
<evidence type="ECO:0000313" key="12">
    <source>
        <dbReference type="EMBL" id="MDY7218027.1"/>
    </source>
</evidence>
<evidence type="ECO:0000256" key="5">
    <source>
        <dbReference type="ARBA" id="ARBA00022946"/>
    </source>
</evidence>
<evidence type="ECO:0000256" key="8">
    <source>
        <dbReference type="ARBA" id="ARBA00023315"/>
    </source>
</evidence>
<dbReference type="NCBIfam" id="TIGR01930">
    <property type="entry name" value="AcCoA-C-Actrans"/>
    <property type="match status" value="1"/>
</dbReference>
<proteinExistence type="inferred from homology"/>
<gene>
    <name evidence="12" type="ORF">TOI97_00300</name>
</gene>
<dbReference type="InterPro" id="IPR020616">
    <property type="entry name" value="Thiolase_N"/>
</dbReference>
<feature type="domain" description="Thiolase C-terminal" evidence="11">
    <location>
        <begin position="278"/>
        <end position="398"/>
    </location>
</feature>
<keyword evidence="3 9" id="KW-0808">Transferase</keyword>
<evidence type="ECO:0000256" key="6">
    <source>
        <dbReference type="ARBA" id="ARBA00023098"/>
    </source>
</evidence>
<evidence type="ECO:0000256" key="1">
    <source>
        <dbReference type="ARBA" id="ARBA00004275"/>
    </source>
</evidence>
<feature type="domain" description="Thiolase N-terminal" evidence="10">
    <location>
        <begin position="4"/>
        <end position="270"/>
    </location>
</feature>
<evidence type="ECO:0000259" key="11">
    <source>
        <dbReference type="Pfam" id="PF02803"/>
    </source>
</evidence>
<sequence length="401" mass="42588">MKEVVIVSTARTALTKSFRGSFNDTEAPVLGGHVIRAVVERAGIDPADVDDVIMGAAVQQGTQGYNIGRLCAYTGGLPNSVAGMAVDRMCASGLMAISEAAKGIMCGELDVAIGGGVESLSLTQNKHKNAYRARSEAVMEVAPAAYIPMIETAEIVAERYGITREAQDAYALQSQQRTAAAQEAGLFDDEIVPLKAHMKLFEKDGTPAGSKEVVADRDECNRPSTTLEGLQGLKTVWKDGEWVAEGKHITAGNASQFSDGAAACLLMSREEADRRGLEPLGIYRGVAVAGCDPEEMGIGPVFAIPKLLERFNLKVEDIGLWEINEAFASQVLYCRDHLGIDNDKLNVNGGAISVGHPFGMSGARMVGHALIEGRRRKVKYVVVSMCIGGGMGAAGLFEIPQ</sequence>
<dbReference type="CDD" id="cd00751">
    <property type="entry name" value="thiolase"/>
    <property type="match status" value="1"/>
</dbReference>
<dbReference type="PROSITE" id="PS00737">
    <property type="entry name" value="THIOLASE_2"/>
    <property type="match status" value="1"/>
</dbReference>
<comment type="subcellular location">
    <subcellularLocation>
        <location evidence="1">Peroxisome</location>
    </subcellularLocation>
</comment>
<dbReference type="PIRSF" id="PIRSF000429">
    <property type="entry name" value="Ac-CoA_Ac_transf"/>
    <property type="match status" value="1"/>
</dbReference>
<keyword evidence="8 9" id="KW-0012">Acyltransferase</keyword>
<reference evidence="12 13" key="1">
    <citation type="submission" date="2023-12" db="EMBL/GenBank/DDBJ databases">
        <title>Denitrificimonas halotolerans sp. nov.,a novel species isolated from landfill leachate.</title>
        <authorList>
            <person name="Wang S."/>
        </authorList>
    </citation>
    <scope>NUCLEOTIDE SEQUENCE [LARGE SCALE GENOMIC DNA]</scope>
    <source>
        <strain evidence="12 13">JX-1</strain>
    </source>
</reference>
<dbReference type="Proteomes" id="UP001294570">
    <property type="component" value="Unassembled WGS sequence"/>
</dbReference>
<dbReference type="Pfam" id="PF00108">
    <property type="entry name" value="Thiolase_N"/>
    <property type="match status" value="1"/>
</dbReference>
<keyword evidence="13" id="KW-1185">Reference proteome</keyword>
<dbReference type="Pfam" id="PF02803">
    <property type="entry name" value="Thiolase_C"/>
    <property type="match status" value="1"/>
</dbReference>
<comment type="similarity">
    <text evidence="2 9">Belongs to the thiolase-like superfamily. Thiolase family.</text>
</comment>
<comment type="caution">
    <text evidence="12">The sequence shown here is derived from an EMBL/GenBank/DDBJ whole genome shotgun (WGS) entry which is preliminary data.</text>
</comment>
<evidence type="ECO:0000256" key="3">
    <source>
        <dbReference type="ARBA" id="ARBA00022679"/>
    </source>
</evidence>
<dbReference type="InterPro" id="IPR016039">
    <property type="entry name" value="Thiolase-like"/>
</dbReference>
<dbReference type="SUPFAM" id="SSF53901">
    <property type="entry name" value="Thiolase-like"/>
    <property type="match status" value="2"/>
</dbReference>
<keyword evidence="5" id="KW-0809">Transit peptide</keyword>
<dbReference type="GO" id="GO:0003988">
    <property type="term" value="F:acetyl-CoA C-acyltransferase activity"/>
    <property type="evidence" value="ECO:0007669"/>
    <property type="project" value="UniProtKB-EC"/>
</dbReference>
<evidence type="ECO:0000313" key="13">
    <source>
        <dbReference type="Proteomes" id="UP001294570"/>
    </source>
</evidence>
<dbReference type="InterPro" id="IPR050215">
    <property type="entry name" value="Thiolase-like_sf_Thiolase"/>
</dbReference>
<name>A0ABU5GNH2_9GAMM</name>
<evidence type="ECO:0000256" key="4">
    <source>
        <dbReference type="ARBA" id="ARBA00022832"/>
    </source>
</evidence>
<protein>
    <submittedName>
        <fullName evidence="12">Acetyl-CoA C-acyltransferase</fullName>
        <ecNumber evidence="12">2.3.1.16</ecNumber>
    </submittedName>
</protein>
<evidence type="ECO:0000259" key="10">
    <source>
        <dbReference type="Pfam" id="PF00108"/>
    </source>
</evidence>
<dbReference type="Gene3D" id="3.40.47.10">
    <property type="match status" value="1"/>
</dbReference>
<dbReference type="PANTHER" id="PTHR43853">
    <property type="entry name" value="3-KETOACYL-COA THIOLASE, PEROXISOMAL"/>
    <property type="match status" value="1"/>
</dbReference>
<evidence type="ECO:0000256" key="7">
    <source>
        <dbReference type="ARBA" id="ARBA00023140"/>
    </source>
</evidence>
<keyword evidence="7" id="KW-0576">Peroxisome</keyword>
<dbReference type="RefSeq" id="WP_321552133.1">
    <property type="nucleotide sequence ID" value="NZ_JAXIVU010000001.1"/>
</dbReference>
<dbReference type="EC" id="2.3.1.16" evidence="12"/>
<organism evidence="12 13">
    <name type="scientific">Denitrificimonas halotolerans</name>
    <dbReference type="NCBI Taxonomy" id="3098930"/>
    <lineage>
        <taxon>Bacteria</taxon>
        <taxon>Pseudomonadati</taxon>
        <taxon>Pseudomonadota</taxon>
        <taxon>Gammaproteobacteria</taxon>
        <taxon>Pseudomonadales</taxon>
        <taxon>Pseudomonadaceae</taxon>
        <taxon>Denitrificimonas</taxon>
    </lineage>
</organism>
<dbReference type="EMBL" id="JAXIVU010000001">
    <property type="protein sequence ID" value="MDY7218027.1"/>
    <property type="molecule type" value="Genomic_DNA"/>
</dbReference>
<accession>A0ABU5GNH2</accession>